<keyword evidence="2" id="KW-1185">Reference proteome</keyword>
<dbReference type="Gramene" id="GBG82282">
    <property type="protein sequence ID" value="GBG82282"/>
    <property type="gene ID" value="CBR_g34566"/>
</dbReference>
<comment type="caution">
    <text evidence="1">The sequence shown here is derived from an EMBL/GenBank/DDBJ whole genome shotgun (WGS) entry which is preliminary data.</text>
</comment>
<name>A0A388LJ82_CHABU</name>
<dbReference type="Proteomes" id="UP000265515">
    <property type="component" value="Unassembled WGS sequence"/>
</dbReference>
<evidence type="ECO:0000313" key="2">
    <source>
        <dbReference type="Proteomes" id="UP000265515"/>
    </source>
</evidence>
<feature type="non-terminal residue" evidence="1">
    <location>
        <position position="277"/>
    </location>
</feature>
<reference evidence="1 2" key="1">
    <citation type="journal article" date="2018" name="Cell">
        <title>The Chara Genome: Secondary Complexity and Implications for Plant Terrestrialization.</title>
        <authorList>
            <person name="Nishiyama T."/>
            <person name="Sakayama H."/>
            <person name="Vries J.D."/>
            <person name="Buschmann H."/>
            <person name="Saint-Marcoux D."/>
            <person name="Ullrich K.K."/>
            <person name="Haas F.B."/>
            <person name="Vanderstraeten L."/>
            <person name="Becker D."/>
            <person name="Lang D."/>
            <person name="Vosolsobe S."/>
            <person name="Rombauts S."/>
            <person name="Wilhelmsson P.K.I."/>
            <person name="Janitza P."/>
            <person name="Kern R."/>
            <person name="Heyl A."/>
            <person name="Rumpler F."/>
            <person name="Villalobos L.I.A.C."/>
            <person name="Clay J.M."/>
            <person name="Skokan R."/>
            <person name="Toyoda A."/>
            <person name="Suzuki Y."/>
            <person name="Kagoshima H."/>
            <person name="Schijlen E."/>
            <person name="Tajeshwar N."/>
            <person name="Catarino B."/>
            <person name="Hetherington A.J."/>
            <person name="Saltykova A."/>
            <person name="Bonnot C."/>
            <person name="Breuninger H."/>
            <person name="Symeonidi A."/>
            <person name="Radhakrishnan G.V."/>
            <person name="Van Nieuwerburgh F."/>
            <person name="Deforce D."/>
            <person name="Chang C."/>
            <person name="Karol K.G."/>
            <person name="Hedrich R."/>
            <person name="Ulvskov P."/>
            <person name="Glockner G."/>
            <person name="Delwiche C.F."/>
            <person name="Petrasek J."/>
            <person name="Van de Peer Y."/>
            <person name="Friml J."/>
            <person name="Beilby M."/>
            <person name="Dolan L."/>
            <person name="Kohara Y."/>
            <person name="Sugano S."/>
            <person name="Fujiyama A."/>
            <person name="Delaux P.-M."/>
            <person name="Quint M."/>
            <person name="TheiBen G."/>
            <person name="Hagemann M."/>
            <person name="Harholt J."/>
            <person name="Dunand C."/>
            <person name="Zachgo S."/>
            <person name="Langdale J."/>
            <person name="Maumus F."/>
            <person name="Straeten D.V.D."/>
            <person name="Gould S.B."/>
            <person name="Rensing S.A."/>
        </authorList>
    </citation>
    <scope>NUCLEOTIDE SEQUENCE [LARGE SCALE GENOMIC DNA]</scope>
    <source>
        <strain evidence="1 2">S276</strain>
    </source>
</reference>
<dbReference type="EMBL" id="BFEA01000402">
    <property type="protein sequence ID" value="GBG82282.1"/>
    <property type="molecule type" value="Genomic_DNA"/>
</dbReference>
<sequence>MMPAGGASSRLASVGILIGGISRDCGFLGSLRILELESFSACMKQGQQSPEANCVDVSTITLIEQSGNRGELALGQSAAVVRERQSTVELTSSEESKRTRLTTMLSAEGAMDIDEHEERGSKGWSQAVSCSGGPTCCVEEEHVVGSSKGQLLPLTSRCPSLMDRSESLVGRNEGVKKGTVGNVCSSIAEQNACMPEQKLGMAIEAALSLKQEIAKIMAPFERVVKHISGRGRDESEDALGSAELDALIDLRNRQAKIARGRRRRKRKRCEVATILRR</sequence>
<accession>A0A388LJ82</accession>
<dbReference type="AlphaFoldDB" id="A0A388LJ82"/>
<evidence type="ECO:0000313" key="1">
    <source>
        <dbReference type="EMBL" id="GBG82282.1"/>
    </source>
</evidence>
<organism evidence="1 2">
    <name type="scientific">Chara braunii</name>
    <name type="common">Braun's stonewort</name>
    <dbReference type="NCBI Taxonomy" id="69332"/>
    <lineage>
        <taxon>Eukaryota</taxon>
        <taxon>Viridiplantae</taxon>
        <taxon>Streptophyta</taxon>
        <taxon>Charophyceae</taxon>
        <taxon>Charales</taxon>
        <taxon>Characeae</taxon>
        <taxon>Chara</taxon>
    </lineage>
</organism>
<proteinExistence type="predicted"/>
<protein>
    <submittedName>
        <fullName evidence="1">Uncharacterized protein</fullName>
    </submittedName>
</protein>
<gene>
    <name evidence="1" type="ORF">CBR_g34566</name>
</gene>